<feature type="region of interest" description="Disordered" evidence="1">
    <location>
        <begin position="64"/>
        <end position="104"/>
    </location>
</feature>
<keyword evidence="2" id="KW-1133">Transmembrane helix</keyword>
<feature type="transmembrane region" description="Helical" evidence="2">
    <location>
        <begin position="13"/>
        <end position="31"/>
    </location>
</feature>
<evidence type="ECO:0000256" key="2">
    <source>
        <dbReference type="SAM" id="Phobius"/>
    </source>
</evidence>
<organism evidence="3 4">
    <name type="scientific">Hespellia stercorisuis DSM 15480</name>
    <dbReference type="NCBI Taxonomy" id="1121950"/>
    <lineage>
        <taxon>Bacteria</taxon>
        <taxon>Bacillati</taxon>
        <taxon>Bacillota</taxon>
        <taxon>Clostridia</taxon>
        <taxon>Lachnospirales</taxon>
        <taxon>Lachnospiraceae</taxon>
        <taxon>Hespellia</taxon>
    </lineage>
</organism>
<dbReference type="STRING" id="1121950.SAMN02745243_01171"/>
<feature type="compositionally biased region" description="Polar residues" evidence="1">
    <location>
        <begin position="64"/>
        <end position="101"/>
    </location>
</feature>
<dbReference type="OrthoDB" id="1656098at2"/>
<protein>
    <submittedName>
        <fullName evidence="3">Uncharacterized protein</fullName>
    </submittedName>
</protein>
<gene>
    <name evidence="3" type="ORF">SAMN02745243_01171</name>
</gene>
<keyword evidence="2" id="KW-0812">Transmembrane</keyword>
<dbReference type="EMBL" id="FQZY01000014">
    <property type="protein sequence ID" value="SHJ69718.1"/>
    <property type="molecule type" value="Genomic_DNA"/>
</dbReference>
<reference evidence="3 4" key="1">
    <citation type="submission" date="2016-11" db="EMBL/GenBank/DDBJ databases">
        <authorList>
            <person name="Jaros S."/>
            <person name="Januszkiewicz K."/>
            <person name="Wedrychowicz H."/>
        </authorList>
    </citation>
    <scope>NUCLEOTIDE SEQUENCE [LARGE SCALE GENOMIC DNA]</scope>
    <source>
        <strain evidence="3 4">DSM 15480</strain>
    </source>
</reference>
<evidence type="ECO:0000313" key="3">
    <source>
        <dbReference type="EMBL" id="SHJ69718.1"/>
    </source>
</evidence>
<name>A0A1M6LEZ7_9FIRM</name>
<dbReference type="RefSeq" id="WP_073106772.1">
    <property type="nucleotide sequence ID" value="NZ_FQZY01000014.1"/>
</dbReference>
<feature type="transmembrane region" description="Helical" evidence="2">
    <location>
        <begin position="43"/>
        <end position="60"/>
    </location>
</feature>
<dbReference type="Proteomes" id="UP000184301">
    <property type="component" value="Unassembled WGS sequence"/>
</dbReference>
<dbReference type="AlphaFoldDB" id="A0A1M6LEZ7"/>
<proteinExistence type="predicted"/>
<evidence type="ECO:0000313" key="4">
    <source>
        <dbReference type="Proteomes" id="UP000184301"/>
    </source>
</evidence>
<keyword evidence="2" id="KW-0472">Membrane</keyword>
<accession>A0A1M6LEZ7</accession>
<sequence length="217" mass="24119">MQKEKTRFYKAKWFLWIFLILFPPVGIILLWVCHKEMKTKSRIILSVVFAIWFAILMAATNGDSPATPTAGTNPPSTTSTVDTVENSQTEPKSNESVQTPNEMPREISVQDAEDACNSFFSEIVMNSYGEIPWGEGTENGIIIKSDYSVESQSGTVAISYTLMDTPHEGTDIAITFALESERVSVSEILVDGVKQEIPDEAKDSVLIWLLLDVNYKG</sequence>
<evidence type="ECO:0000256" key="1">
    <source>
        <dbReference type="SAM" id="MobiDB-lite"/>
    </source>
</evidence>
<keyword evidence="4" id="KW-1185">Reference proteome</keyword>